<reference evidence="9" key="1">
    <citation type="journal article" date="2019" name="Int. J. Syst. Evol. Microbiol.">
        <title>The Global Catalogue of Microorganisms (GCM) 10K type strain sequencing project: providing services to taxonomists for standard genome sequencing and annotation.</title>
        <authorList>
            <consortium name="The Broad Institute Genomics Platform"/>
            <consortium name="The Broad Institute Genome Sequencing Center for Infectious Disease"/>
            <person name="Wu L."/>
            <person name="Ma J."/>
        </authorList>
    </citation>
    <scope>NUCLEOTIDE SEQUENCE [LARGE SCALE GENOMIC DNA]</scope>
    <source>
        <strain evidence="9">JCM 32206</strain>
    </source>
</reference>
<dbReference type="PROSITE" id="PS01075">
    <property type="entry name" value="ACETATE_KINASE_1"/>
    <property type="match status" value="1"/>
</dbReference>
<dbReference type="InterPro" id="IPR023865">
    <property type="entry name" value="Aliphatic_acid_kinase_CS"/>
</dbReference>
<evidence type="ECO:0000313" key="9">
    <source>
        <dbReference type="Proteomes" id="UP001501183"/>
    </source>
</evidence>
<keyword evidence="6" id="KW-0479">Metal-binding</keyword>
<comment type="function">
    <text evidence="6">Catalyzes the formation of acetyl phosphate from acetate and ATP. Can also catalyze the reverse reaction.</text>
</comment>
<dbReference type="PRINTS" id="PR00471">
    <property type="entry name" value="ACETATEKNASE"/>
</dbReference>
<feature type="site" description="Transition state stabilizer" evidence="6">
    <location>
        <position position="179"/>
    </location>
</feature>
<dbReference type="EC" id="2.7.2.1" evidence="6"/>
<feature type="binding site" evidence="6">
    <location>
        <begin position="207"/>
        <end position="211"/>
    </location>
    <ligand>
        <name>ATP</name>
        <dbReference type="ChEBI" id="CHEBI:30616"/>
    </ligand>
</feature>
<feature type="site" description="Transition state stabilizer" evidence="6">
    <location>
        <position position="240"/>
    </location>
</feature>
<dbReference type="RefSeq" id="WP_345350627.1">
    <property type="nucleotide sequence ID" value="NZ_BAABFB010000066.1"/>
</dbReference>
<dbReference type="InterPro" id="IPR000890">
    <property type="entry name" value="Aliphatic_acid_kin_short-chain"/>
</dbReference>
<comment type="catalytic activity">
    <reaction evidence="6">
        <text>acetate + ATP = acetyl phosphate + ADP</text>
        <dbReference type="Rhea" id="RHEA:11352"/>
        <dbReference type="ChEBI" id="CHEBI:22191"/>
        <dbReference type="ChEBI" id="CHEBI:30089"/>
        <dbReference type="ChEBI" id="CHEBI:30616"/>
        <dbReference type="ChEBI" id="CHEBI:456216"/>
        <dbReference type="EC" id="2.7.2.1"/>
    </reaction>
</comment>
<keyword evidence="5 6" id="KW-0067">ATP-binding</keyword>
<evidence type="ECO:0000313" key="8">
    <source>
        <dbReference type="EMBL" id="GAA4487233.1"/>
    </source>
</evidence>
<dbReference type="Pfam" id="PF00871">
    <property type="entry name" value="Acetate_kinase"/>
    <property type="match status" value="1"/>
</dbReference>
<protein>
    <recommendedName>
        <fullName evidence="6">Acetate kinase</fullName>
        <ecNumber evidence="6">2.7.2.1</ecNumber>
    </recommendedName>
    <alternativeName>
        <fullName evidence="6">Acetokinase</fullName>
    </alternativeName>
</protein>
<organism evidence="8 9">
    <name type="scientific">Rhodococcus olei</name>
    <dbReference type="NCBI Taxonomy" id="2161675"/>
    <lineage>
        <taxon>Bacteria</taxon>
        <taxon>Bacillati</taxon>
        <taxon>Actinomycetota</taxon>
        <taxon>Actinomycetes</taxon>
        <taxon>Mycobacteriales</taxon>
        <taxon>Nocardiaceae</taxon>
        <taxon>Rhodococcus</taxon>
    </lineage>
</organism>
<feature type="binding site" evidence="6">
    <location>
        <position position="9"/>
    </location>
    <ligand>
        <name>Mg(2+)</name>
        <dbReference type="ChEBI" id="CHEBI:18420"/>
    </ligand>
</feature>
<proteinExistence type="inferred from homology"/>
<accession>A0ABP8PJ28</accession>
<comment type="caution">
    <text evidence="8">The sequence shown here is derived from an EMBL/GenBank/DDBJ whole genome shotgun (WGS) entry which is preliminary data.</text>
</comment>
<dbReference type="PIRSF" id="PIRSF000722">
    <property type="entry name" value="Acetate_prop_kin"/>
    <property type="match status" value="1"/>
</dbReference>
<comment type="similarity">
    <text evidence="1 6 7">Belongs to the acetokinase family.</text>
</comment>
<evidence type="ECO:0000256" key="3">
    <source>
        <dbReference type="ARBA" id="ARBA00022741"/>
    </source>
</evidence>
<dbReference type="SUPFAM" id="SSF53067">
    <property type="entry name" value="Actin-like ATPase domain"/>
    <property type="match status" value="2"/>
</dbReference>
<dbReference type="Proteomes" id="UP001501183">
    <property type="component" value="Unassembled WGS sequence"/>
</dbReference>
<dbReference type="PANTHER" id="PTHR21060">
    <property type="entry name" value="ACETATE KINASE"/>
    <property type="match status" value="1"/>
</dbReference>
<keyword evidence="6" id="KW-0460">Magnesium</keyword>
<dbReference type="NCBIfam" id="TIGR00016">
    <property type="entry name" value="ackA"/>
    <property type="match status" value="1"/>
</dbReference>
<dbReference type="HAMAP" id="MF_00020">
    <property type="entry name" value="Acetate_kinase"/>
    <property type="match status" value="1"/>
</dbReference>
<keyword evidence="2 6" id="KW-0808">Transferase</keyword>
<evidence type="ECO:0000256" key="7">
    <source>
        <dbReference type="RuleBase" id="RU003835"/>
    </source>
</evidence>
<comment type="subunit">
    <text evidence="6">Homodimer.</text>
</comment>
<evidence type="ECO:0000256" key="4">
    <source>
        <dbReference type="ARBA" id="ARBA00022777"/>
    </source>
</evidence>
<keyword evidence="4 6" id="KW-0418">Kinase</keyword>
<dbReference type="InterPro" id="IPR004372">
    <property type="entry name" value="Ac/propionate_kinase"/>
</dbReference>
<dbReference type="Gene3D" id="3.30.420.40">
    <property type="match status" value="2"/>
</dbReference>
<comment type="subcellular location">
    <subcellularLocation>
        <location evidence="6">Cytoplasm</location>
    </subcellularLocation>
</comment>
<feature type="active site" description="Proton donor/acceptor" evidence="6">
    <location>
        <position position="147"/>
    </location>
</feature>
<dbReference type="EMBL" id="BAABFB010000066">
    <property type="protein sequence ID" value="GAA4487233.1"/>
    <property type="molecule type" value="Genomic_DNA"/>
</dbReference>
<evidence type="ECO:0000256" key="5">
    <source>
        <dbReference type="ARBA" id="ARBA00022840"/>
    </source>
</evidence>
<feature type="binding site" evidence="6">
    <location>
        <position position="383"/>
    </location>
    <ligand>
        <name>Mg(2+)</name>
        <dbReference type="ChEBI" id="CHEBI:18420"/>
    </ligand>
</feature>
<name>A0ABP8PJ28_9NOCA</name>
<feature type="binding site" evidence="6">
    <location>
        <begin position="281"/>
        <end position="283"/>
    </location>
    <ligand>
        <name>ATP</name>
        <dbReference type="ChEBI" id="CHEBI:30616"/>
    </ligand>
</feature>
<feature type="binding site" evidence="6">
    <location>
        <begin position="329"/>
        <end position="333"/>
    </location>
    <ligand>
        <name>ATP</name>
        <dbReference type="ChEBI" id="CHEBI:30616"/>
    </ligand>
</feature>
<comment type="cofactor">
    <cofactor evidence="6">
        <name>Mg(2+)</name>
        <dbReference type="ChEBI" id="CHEBI:18420"/>
    </cofactor>
    <cofactor evidence="6">
        <name>Mn(2+)</name>
        <dbReference type="ChEBI" id="CHEBI:29035"/>
    </cofactor>
    <text evidence="6">Mg(2+). Can also accept Mn(2+).</text>
</comment>
<keyword evidence="3 6" id="KW-0547">Nucleotide-binding</keyword>
<keyword evidence="6" id="KW-0963">Cytoplasm</keyword>
<evidence type="ECO:0000256" key="6">
    <source>
        <dbReference type="HAMAP-Rule" id="MF_00020"/>
    </source>
</evidence>
<sequence>MKDSVLVVNSGSSSIKYQLVDPAAGVAIASGLVERIGEPDGRITQRHGDREGEHRGAIADHAEGLRLAFAMFTEAGLDLHRAGIAAVGHRVVHGGEVFYRPTVITDEVLAEIARLSSLAPLHNPANVIGIVGAMRELPNVPHVAVFDTAFFHTLPAPARTYAIDAEVARAHGVRRYGFHGTSHEYVSGQVAQFLGRDPGELNQIVLHLGNGASASAIAGGVAVDTSMGLTPLEGLVMGTRSGDIDPGIVMHLRRSADLDIDALDELLNRRSGLKGLSGVNDFRELRRLIDSGDESATLAYDVYIHRLRKYIGAYLVTLGRVDTITFTAGVGENAADVRADALAGLEGLGIEVDPARNGAKEHVARVISTDASRVTVLVVPTDEELAIARASAALVGV</sequence>
<evidence type="ECO:0000256" key="2">
    <source>
        <dbReference type="ARBA" id="ARBA00022679"/>
    </source>
</evidence>
<comment type="pathway">
    <text evidence="6">Metabolic intermediate biosynthesis; acetyl-CoA biosynthesis; acetyl-CoA from acetate: step 1/2.</text>
</comment>
<dbReference type="PROSITE" id="PS01076">
    <property type="entry name" value="ACETATE_KINASE_2"/>
    <property type="match status" value="1"/>
</dbReference>
<dbReference type="CDD" id="cd24010">
    <property type="entry name" value="ASKHA_NBD_AcK_PK"/>
    <property type="match status" value="1"/>
</dbReference>
<feature type="binding site" evidence="6">
    <location>
        <position position="90"/>
    </location>
    <ligand>
        <name>substrate</name>
    </ligand>
</feature>
<gene>
    <name evidence="6" type="primary">ackA</name>
    <name evidence="8" type="ORF">GCM10023094_45300</name>
</gene>
<keyword evidence="9" id="KW-1185">Reference proteome</keyword>
<evidence type="ECO:0000256" key="1">
    <source>
        <dbReference type="ARBA" id="ARBA00008748"/>
    </source>
</evidence>
<feature type="binding site" evidence="6">
    <location>
        <position position="16"/>
    </location>
    <ligand>
        <name>ATP</name>
        <dbReference type="ChEBI" id="CHEBI:30616"/>
    </ligand>
</feature>
<dbReference type="InterPro" id="IPR043129">
    <property type="entry name" value="ATPase_NBD"/>
</dbReference>
<dbReference type="GO" id="GO:0016301">
    <property type="term" value="F:kinase activity"/>
    <property type="evidence" value="ECO:0007669"/>
    <property type="project" value="UniProtKB-KW"/>
</dbReference>
<dbReference type="PANTHER" id="PTHR21060:SF15">
    <property type="entry name" value="ACETATE KINASE-RELATED"/>
    <property type="match status" value="1"/>
</dbReference>